<dbReference type="AlphaFoldDB" id="A0A1I3SNU5"/>
<dbReference type="RefSeq" id="WP_090842042.1">
    <property type="nucleotide sequence ID" value="NZ_FORM01000011.1"/>
</dbReference>
<dbReference type="Proteomes" id="UP000199559">
    <property type="component" value="Unassembled WGS sequence"/>
</dbReference>
<protein>
    <submittedName>
        <fullName evidence="1">Uncharacterized protein</fullName>
    </submittedName>
</protein>
<proteinExistence type="predicted"/>
<evidence type="ECO:0000313" key="2">
    <source>
        <dbReference type="Proteomes" id="UP000199559"/>
    </source>
</evidence>
<dbReference type="PROSITE" id="PS51257">
    <property type="entry name" value="PROKAR_LIPOPROTEIN"/>
    <property type="match status" value="1"/>
</dbReference>
<accession>A0A1I3SNU5</accession>
<keyword evidence="2" id="KW-1185">Reference proteome</keyword>
<dbReference type="STRING" id="1144750.SAMN05443431_11134"/>
<organism evidence="1 2">
    <name type="scientific">Olleya namhaensis</name>
    <dbReference type="NCBI Taxonomy" id="1144750"/>
    <lineage>
        <taxon>Bacteria</taxon>
        <taxon>Pseudomonadati</taxon>
        <taxon>Bacteroidota</taxon>
        <taxon>Flavobacteriia</taxon>
        <taxon>Flavobacteriales</taxon>
        <taxon>Flavobacteriaceae</taxon>
    </lineage>
</organism>
<evidence type="ECO:0000313" key="1">
    <source>
        <dbReference type="EMBL" id="SFJ60405.1"/>
    </source>
</evidence>
<gene>
    <name evidence="1" type="ORF">SAMN05443431_11134</name>
</gene>
<name>A0A1I3SNU5_9FLAO</name>
<reference evidence="2" key="1">
    <citation type="submission" date="2016-10" db="EMBL/GenBank/DDBJ databases">
        <authorList>
            <person name="Varghese N."/>
            <person name="Submissions S."/>
        </authorList>
    </citation>
    <scope>NUCLEOTIDE SEQUENCE [LARGE SCALE GENOMIC DNA]</scope>
    <source>
        <strain evidence="2">DSM 28881</strain>
    </source>
</reference>
<sequence>MKKITLVLIGILILSCSKESNTKYVTDADKVFLVITENTTESELIKIASEFKTVKNIKVDFSKTEFSENGKIKKLNLEVDCNDGFKGNAISTGAILKSKNSGFSRDYSENAKVPFVIGAM</sequence>
<dbReference type="EMBL" id="FORM01000011">
    <property type="protein sequence ID" value="SFJ60405.1"/>
    <property type="molecule type" value="Genomic_DNA"/>
</dbReference>